<dbReference type="Pfam" id="PF13895">
    <property type="entry name" value="Ig_2"/>
    <property type="match status" value="1"/>
</dbReference>
<name>A0A3Q4HY59_NEOBR</name>
<evidence type="ECO:0000256" key="1">
    <source>
        <dbReference type="ARBA" id="ARBA00022729"/>
    </source>
</evidence>
<dbReference type="InterPro" id="IPR052598">
    <property type="entry name" value="IgSF_CEA-related"/>
</dbReference>
<proteinExistence type="predicted"/>
<keyword evidence="8" id="KW-1185">Reference proteome</keyword>
<feature type="domain" description="Ig-like" evidence="6">
    <location>
        <begin position="26"/>
        <end position="104"/>
    </location>
</feature>
<accession>A0A3Q4HY59</accession>
<dbReference type="SMART" id="SM00409">
    <property type="entry name" value="IG"/>
    <property type="match status" value="1"/>
</dbReference>
<dbReference type="InterPro" id="IPR013783">
    <property type="entry name" value="Ig-like_fold"/>
</dbReference>
<keyword evidence="2" id="KW-1015">Disulfide bond</keyword>
<dbReference type="SUPFAM" id="SSF48726">
    <property type="entry name" value="Immunoglobulin"/>
    <property type="match status" value="1"/>
</dbReference>
<organism evidence="7 8">
    <name type="scientific">Neolamprologus brichardi</name>
    <name type="common">Fairy cichlid</name>
    <name type="synonym">Lamprologus brichardi</name>
    <dbReference type="NCBI Taxonomy" id="32507"/>
    <lineage>
        <taxon>Eukaryota</taxon>
        <taxon>Metazoa</taxon>
        <taxon>Chordata</taxon>
        <taxon>Craniata</taxon>
        <taxon>Vertebrata</taxon>
        <taxon>Euteleostomi</taxon>
        <taxon>Actinopterygii</taxon>
        <taxon>Neopterygii</taxon>
        <taxon>Teleostei</taxon>
        <taxon>Neoteleostei</taxon>
        <taxon>Acanthomorphata</taxon>
        <taxon>Ovalentaria</taxon>
        <taxon>Cichlomorphae</taxon>
        <taxon>Cichliformes</taxon>
        <taxon>Cichlidae</taxon>
        <taxon>African cichlids</taxon>
        <taxon>Pseudocrenilabrinae</taxon>
        <taxon>Lamprologini</taxon>
        <taxon>Neolamprologus</taxon>
    </lineage>
</organism>
<keyword evidence="1 5" id="KW-0732">Signal</keyword>
<dbReference type="GeneTree" id="ENSGT00940000179849"/>
<protein>
    <recommendedName>
        <fullName evidence="6">Ig-like domain-containing protein</fullName>
    </recommendedName>
</protein>
<reference evidence="7" key="1">
    <citation type="submission" date="2025-08" db="UniProtKB">
        <authorList>
            <consortium name="Ensembl"/>
        </authorList>
    </citation>
    <scope>IDENTIFICATION</scope>
</reference>
<dbReference type="Ensembl" id="ENSNBRT00000026854.1">
    <property type="protein sequence ID" value="ENSNBRP00000026163.1"/>
    <property type="gene ID" value="ENSNBRG00000020020.1"/>
</dbReference>
<dbReference type="InterPro" id="IPR003598">
    <property type="entry name" value="Ig_sub2"/>
</dbReference>
<dbReference type="PROSITE" id="PS50835">
    <property type="entry name" value="IG_LIKE"/>
    <property type="match status" value="1"/>
</dbReference>
<dbReference type="InterPro" id="IPR003599">
    <property type="entry name" value="Ig_sub"/>
</dbReference>
<dbReference type="Gene3D" id="2.60.40.10">
    <property type="entry name" value="Immunoglobulins"/>
    <property type="match status" value="1"/>
</dbReference>
<feature type="chain" id="PRO_5018670496" description="Ig-like domain-containing protein" evidence="5">
    <location>
        <begin position="24"/>
        <end position="130"/>
    </location>
</feature>
<dbReference type="PANTHER" id="PTHR44337:SF20">
    <property type="entry name" value="CARCINOEMBRYONIC ANTIGEN-RELATED CELL ADHESION MOLECULE 5-RELATED"/>
    <property type="match status" value="1"/>
</dbReference>
<evidence type="ECO:0000259" key="6">
    <source>
        <dbReference type="PROSITE" id="PS50835"/>
    </source>
</evidence>
<evidence type="ECO:0000256" key="3">
    <source>
        <dbReference type="ARBA" id="ARBA00023180"/>
    </source>
</evidence>
<dbReference type="Proteomes" id="UP000261580">
    <property type="component" value="Unassembled WGS sequence"/>
</dbReference>
<dbReference type="PANTHER" id="PTHR44337">
    <property type="entry name" value="CARCINOEMBRYONIC ANTIGEN-RELATED CELL ADHESION MOLECULE 8"/>
    <property type="match status" value="1"/>
</dbReference>
<evidence type="ECO:0000313" key="7">
    <source>
        <dbReference type="Ensembl" id="ENSNBRP00000026163.1"/>
    </source>
</evidence>
<feature type="signal peptide" evidence="5">
    <location>
        <begin position="1"/>
        <end position="23"/>
    </location>
</feature>
<dbReference type="InterPro" id="IPR007110">
    <property type="entry name" value="Ig-like_dom"/>
</dbReference>
<evidence type="ECO:0000256" key="4">
    <source>
        <dbReference type="ARBA" id="ARBA00023319"/>
    </source>
</evidence>
<keyword evidence="3" id="KW-0325">Glycoprotein</keyword>
<dbReference type="SMART" id="SM00408">
    <property type="entry name" value="IGc2"/>
    <property type="match status" value="1"/>
</dbReference>
<keyword evidence="4" id="KW-0393">Immunoglobulin domain</keyword>
<dbReference type="CDD" id="cd00096">
    <property type="entry name" value="Ig"/>
    <property type="match status" value="1"/>
</dbReference>
<sequence>NKLRTQLSRLFLMNTFIIFTCFSDGPENVQIKGPNKVNIKGTLKLTCSAESTPSARFTWFLNGTEILTNSAEYIKEEVELSDSGNYTCQAWNNITERTSSSVVHGLTWLKKPGSTNDRIRCVVVTGQFKM</sequence>
<evidence type="ECO:0000256" key="2">
    <source>
        <dbReference type="ARBA" id="ARBA00023157"/>
    </source>
</evidence>
<dbReference type="AlphaFoldDB" id="A0A3Q4HY59"/>
<dbReference type="InterPro" id="IPR036179">
    <property type="entry name" value="Ig-like_dom_sf"/>
</dbReference>
<evidence type="ECO:0000256" key="5">
    <source>
        <dbReference type="SAM" id="SignalP"/>
    </source>
</evidence>
<reference evidence="7" key="2">
    <citation type="submission" date="2025-09" db="UniProtKB">
        <authorList>
            <consortium name="Ensembl"/>
        </authorList>
    </citation>
    <scope>IDENTIFICATION</scope>
</reference>
<evidence type="ECO:0000313" key="8">
    <source>
        <dbReference type="Proteomes" id="UP000261580"/>
    </source>
</evidence>